<reference evidence="2 3" key="1">
    <citation type="submission" date="2014-04" db="EMBL/GenBank/DDBJ databases">
        <authorList>
            <consortium name="DOE Joint Genome Institute"/>
            <person name="Kuo A."/>
            <person name="Gay G."/>
            <person name="Dore J."/>
            <person name="Kohler A."/>
            <person name="Nagy L.G."/>
            <person name="Floudas D."/>
            <person name="Copeland A."/>
            <person name="Barry K.W."/>
            <person name="Cichocki N."/>
            <person name="Veneault-Fourrey C."/>
            <person name="LaButti K."/>
            <person name="Lindquist E.A."/>
            <person name="Lipzen A."/>
            <person name="Lundell T."/>
            <person name="Morin E."/>
            <person name="Murat C."/>
            <person name="Sun H."/>
            <person name="Tunlid A."/>
            <person name="Henrissat B."/>
            <person name="Grigoriev I.V."/>
            <person name="Hibbett D.S."/>
            <person name="Martin F."/>
            <person name="Nordberg H.P."/>
            <person name="Cantor M.N."/>
            <person name="Hua S.X."/>
        </authorList>
    </citation>
    <scope>NUCLEOTIDE SEQUENCE [LARGE SCALE GENOMIC DNA]</scope>
    <source>
        <strain evidence="3">h7</strain>
    </source>
</reference>
<dbReference type="HOGENOM" id="CLU_064558_0_0_1"/>
<dbReference type="AlphaFoldDB" id="A0A0C3BN11"/>
<feature type="region of interest" description="Disordered" evidence="1">
    <location>
        <begin position="190"/>
        <end position="225"/>
    </location>
</feature>
<dbReference type="OrthoDB" id="3268127at2759"/>
<feature type="compositionally biased region" description="Low complexity" evidence="1">
    <location>
        <begin position="65"/>
        <end position="77"/>
    </location>
</feature>
<feature type="compositionally biased region" description="Polar residues" evidence="1">
    <location>
        <begin position="268"/>
        <end position="277"/>
    </location>
</feature>
<evidence type="ECO:0000313" key="3">
    <source>
        <dbReference type="Proteomes" id="UP000053424"/>
    </source>
</evidence>
<reference evidence="3" key="2">
    <citation type="submission" date="2015-01" db="EMBL/GenBank/DDBJ databases">
        <title>Evolutionary Origins and Diversification of the Mycorrhizal Mutualists.</title>
        <authorList>
            <consortium name="DOE Joint Genome Institute"/>
            <consortium name="Mycorrhizal Genomics Consortium"/>
            <person name="Kohler A."/>
            <person name="Kuo A."/>
            <person name="Nagy L.G."/>
            <person name="Floudas D."/>
            <person name="Copeland A."/>
            <person name="Barry K.W."/>
            <person name="Cichocki N."/>
            <person name="Veneault-Fourrey C."/>
            <person name="LaButti K."/>
            <person name="Lindquist E.A."/>
            <person name="Lipzen A."/>
            <person name="Lundell T."/>
            <person name="Morin E."/>
            <person name="Murat C."/>
            <person name="Riley R."/>
            <person name="Ohm R."/>
            <person name="Sun H."/>
            <person name="Tunlid A."/>
            <person name="Henrissat B."/>
            <person name="Grigoriev I.V."/>
            <person name="Hibbett D.S."/>
            <person name="Martin F."/>
        </authorList>
    </citation>
    <scope>NUCLEOTIDE SEQUENCE [LARGE SCALE GENOMIC DNA]</scope>
    <source>
        <strain evidence="3">h7</strain>
    </source>
</reference>
<dbReference type="STRING" id="686832.A0A0C3BN11"/>
<feature type="compositionally biased region" description="Polar residues" evidence="1">
    <location>
        <begin position="25"/>
        <end position="42"/>
    </location>
</feature>
<name>A0A0C3BN11_HEBCY</name>
<dbReference type="EMBL" id="KN831793">
    <property type="protein sequence ID" value="KIM38060.1"/>
    <property type="molecule type" value="Genomic_DNA"/>
</dbReference>
<organism evidence="2 3">
    <name type="scientific">Hebeloma cylindrosporum</name>
    <dbReference type="NCBI Taxonomy" id="76867"/>
    <lineage>
        <taxon>Eukaryota</taxon>
        <taxon>Fungi</taxon>
        <taxon>Dikarya</taxon>
        <taxon>Basidiomycota</taxon>
        <taxon>Agaricomycotina</taxon>
        <taxon>Agaricomycetes</taxon>
        <taxon>Agaricomycetidae</taxon>
        <taxon>Agaricales</taxon>
        <taxon>Agaricineae</taxon>
        <taxon>Hymenogastraceae</taxon>
        <taxon>Hebeloma</taxon>
    </lineage>
</organism>
<evidence type="ECO:0000256" key="1">
    <source>
        <dbReference type="SAM" id="MobiDB-lite"/>
    </source>
</evidence>
<gene>
    <name evidence="2" type="ORF">M413DRAFT_448090</name>
</gene>
<feature type="region of interest" description="Disordered" evidence="1">
    <location>
        <begin position="251"/>
        <end position="277"/>
    </location>
</feature>
<feature type="compositionally biased region" description="Acidic residues" evidence="1">
    <location>
        <begin position="251"/>
        <end position="264"/>
    </location>
</feature>
<feature type="compositionally biased region" description="Acidic residues" evidence="1">
    <location>
        <begin position="213"/>
        <end position="225"/>
    </location>
</feature>
<protein>
    <submittedName>
        <fullName evidence="2">Uncharacterized protein</fullName>
    </submittedName>
</protein>
<proteinExistence type="predicted"/>
<accession>A0A0C3BN11</accession>
<evidence type="ECO:0000313" key="2">
    <source>
        <dbReference type="EMBL" id="KIM38060.1"/>
    </source>
</evidence>
<sequence length="277" mass="31062">MYASSPIFHYPSTPIGGRDPLQFRPLNSSPLAGSSPGSTKTSPVAEAQARRRSQYKGHAPITPLSFRSGSAGQSSSRITPPIPVKDDSQKALLRGRFKARCVERAVRAREKAIRGKRSLRMSSDDFQMDDDDEEGDDEIMKDEIFRRIVANANRKQTHMYRVSYAQEVGSSFDPDLEDVSSWERELTVSNYIEPRPQSTPLPDPSPSTWSGLEEPEVEDATPADLDDEEIEAYAEECARRAALADFEDIPEEELFNWSPDDFDDLPQPTVNDQMDMS</sequence>
<dbReference type="Proteomes" id="UP000053424">
    <property type="component" value="Unassembled WGS sequence"/>
</dbReference>
<feature type="region of interest" description="Disordered" evidence="1">
    <location>
        <begin position="1"/>
        <end position="90"/>
    </location>
</feature>
<keyword evidence="3" id="KW-1185">Reference proteome</keyword>